<dbReference type="AlphaFoldDB" id="A0A3G5AQ25"/>
<reference evidence="3" key="1">
    <citation type="submission" date="2018-09" db="EMBL/GenBank/DDBJ databases">
        <title>Identification of saliva proteins of spider mite Tetranychus evansi by transcriptome and LC-MS/MS approach.</title>
        <authorList>
            <person name="Huang H.-J."/>
            <person name="Cui J.-R."/>
            <person name="Hong X.-Y."/>
        </authorList>
    </citation>
    <scope>NUCLEOTIDE SEQUENCE</scope>
</reference>
<evidence type="ECO:0000313" key="3">
    <source>
        <dbReference type="EMBL" id="AYV89235.1"/>
    </source>
</evidence>
<keyword evidence="1" id="KW-0732">Signal</keyword>
<feature type="chain" id="PRO_5017968133" evidence="1">
    <location>
        <begin position="22"/>
        <end position="260"/>
    </location>
</feature>
<dbReference type="PANTHER" id="PTHR34315:SF1">
    <property type="entry name" value="INTRADIOL RING-CLEAVAGE DIOXYGENASES DOMAIN-CONTAINING PROTEIN-RELATED"/>
    <property type="match status" value="1"/>
</dbReference>
<name>A0A3G5AQ25_9ACAR</name>
<evidence type="ECO:0000256" key="1">
    <source>
        <dbReference type="SAM" id="SignalP"/>
    </source>
</evidence>
<dbReference type="EMBL" id="MH979780">
    <property type="protein sequence ID" value="AYV89235.1"/>
    <property type="molecule type" value="mRNA"/>
</dbReference>
<proteinExistence type="evidence at transcript level"/>
<accession>A0A3G5AQ25</accession>
<sequence>MNKLVSFLTLFISLDIVYVSSHLERPGKFLDHDRTVVDCAKYKREANQHKCVLAPYTTEGPYFLPDDFERSDITDGQTGVNLDLNLKLTNAKDCSPLSNYFVHIWQANPMGHYSGVQEFNVFPEPSFRPKPVTDSRFLRGYQRTDKDGKVNFKTIIPGWYFGRCIHIHVEVYGQNTTDGNAINYIGQLYFDRELPEQLKLVEPYSENRNQLTLNDYDFVYFFSNGSDTTLDLAQKDDGFQAEYIVAINPDVTVKYDDVWL</sequence>
<feature type="signal peptide" evidence="1">
    <location>
        <begin position="1"/>
        <end position="21"/>
    </location>
</feature>
<keyword evidence="3" id="KW-0560">Oxidoreductase</keyword>
<evidence type="ECO:0000259" key="2">
    <source>
        <dbReference type="Pfam" id="PF00775"/>
    </source>
</evidence>
<feature type="domain" description="Intradiol ring-cleavage dioxygenases" evidence="2">
    <location>
        <begin position="75"/>
        <end position="175"/>
    </location>
</feature>
<dbReference type="Gene3D" id="2.60.130.10">
    <property type="entry name" value="Aromatic compound dioxygenase"/>
    <property type="match status" value="1"/>
</dbReference>
<keyword evidence="3" id="KW-0223">Dioxygenase</keyword>
<dbReference type="InterPro" id="IPR015889">
    <property type="entry name" value="Intradiol_dOase_core"/>
</dbReference>
<protein>
    <submittedName>
        <fullName evidence="3">Intradiol dioxygenase isoform X2</fullName>
    </submittedName>
</protein>
<dbReference type="PANTHER" id="PTHR34315">
    <property type="match status" value="1"/>
</dbReference>
<dbReference type="InterPro" id="IPR000627">
    <property type="entry name" value="Intradiol_dOase_C"/>
</dbReference>
<dbReference type="Pfam" id="PF00775">
    <property type="entry name" value="Dioxygenase_C"/>
    <property type="match status" value="1"/>
</dbReference>
<dbReference type="GO" id="GO:0008199">
    <property type="term" value="F:ferric iron binding"/>
    <property type="evidence" value="ECO:0007669"/>
    <property type="project" value="InterPro"/>
</dbReference>
<dbReference type="SUPFAM" id="SSF49482">
    <property type="entry name" value="Aromatic compound dioxygenase"/>
    <property type="match status" value="1"/>
</dbReference>
<organism evidence="3">
    <name type="scientific">Tetranychus evansi</name>
    <name type="common">red spider mite</name>
    <dbReference type="NCBI Taxonomy" id="178897"/>
    <lineage>
        <taxon>Eukaryota</taxon>
        <taxon>Metazoa</taxon>
        <taxon>Ecdysozoa</taxon>
        <taxon>Arthropoda</taxon>
        <taxon>Chelicerata</taxon>
        <taxon>Arachnida</taxon>
        <taxon>Acari</taxon>
        <taxon>Acariformes</taxon>
        <taxon>Trombidiformes</taxon>
        <taxon>Prostigmata</taxon>
        <taxon>Eleutherengona</taxon>
        <taxon>Raphignathae</taxon>
        <taxon>Tetranychoidea</taxon>
        <taxon>Tetranychidae</taxon>
        <taxon>Tetranychus</taxon>
    </lineage>
</organism>
<dbReference type="GO" id="GO:0016702">
    <property type="term" value="F:oxidoreductase activity, acting on single donors with incorporation of molecular oxygen, incorporation of two atoms of oxygen"/>
    <property type="evidence" value="ECO:0007669"/>
    <property type="project" value="InterPro"/>
</dbReference>